<keyword evidence="3" id="KW-1185">Reference proteome</keyword>
<feature type="domain" description="DUF4158" evidence="1">
    <location>
        <begin position="7"/>
        <end position="151"/>
    </location>
</feature>
<dbReference type="STRING" id="46223.SAMN05421852_12414"/>
<dbReference type="InterPro" id="IPR025296">
    <property type="entry name" value="DUF4158"/>
</dbReference>
<evidence type="ECO:0000259" key="1">
    <source>
        <dbReference type="Pfam" id="PF13700"/>
    </source>
</evidence>
<dbReference type="Pfam" id="PF13700">
    <property type="entry name" value="DUF4158"/>
    <property type="match status" value="1"/>
</dbReference>
<proteinExistence type="predicted"/>
<name>A0A1I3UHV4_9BACL</name>
<accession>A0A1I3UHV4</accession>
<evidence type="ECO:0000313" key="3">
    <source>
        <dbReference type="Proteomes" id="UP000199545"/>
    </source>
</evidence>
<dbReference type="EMBL" id="FORR01000024">
    <property type="protein sequence ID" value="SFJ81436.1"/>
    <property type="molecule type" value="Genomic_DNA"/>
</dbReference>
<gene>
    <name evidence="2" type="ORF">SAMN05421852_12414</name>
</gene>
<dbReference type="AlphaFoldDB" id="A0A1I3UHV4"/>
<protein>
    <recommendedName>
        <fullName evidence="1">DUF4158 domain-containing protein</fullName>
    </recommendedName>
</protein>
<sequence length="155" mass="18769">MKKNWELEDLIEHFTLLSQEMRLIGNKTGETRLGFAVLLKFFQYQARFPYMKNEVPREVINYIAKQLNLSADLYKEYDWNGRSIKYHRAQIREYVGFRECTLDDIKQVLDWLRQEVLTHDLEIEWVKEKAVERFRNLQIEPPAAEHLDRLILCYT</sequence>
<organism evidence="2 3">
    <name type="scientific">Thermoflavimicrobium dichotomicum</name>
    <dbReference type="NCBI Taxonomy" id="46223"/>
    <lineage>
        <taxon>Bacteria</taxon>
        <taxon>Bacillati</taxon>
        <taxon>Bacillota</taxon>
        <taxon>Bacilli</taxon>
        <taxon>Bacillales</taxon>
        <taxon>Thermoactinomycetaceae</taxon>
        <taxon>Thermoflavimicrobium</taxon>
    </lineage>
</organism>
<dbReference type="Proteomes" id="UP000199545">
    <property type="component" value="Unassembled WGS sequence"/>
</dbReference>
<reference evidence="2 3" key="1">
    <citation type="submission" date="2016-10" db="EMBL/GenBank/DDBJ databases">
        <authorList>
            <person name="de Groot N.N."/>
        </authorList>
    </citation>
    <scope>NUCLEOTIDE SEQUENCE [LARGE SCALE GENOMIC DNA]</scope>
    <source>
        <strain evidence="2 3">DSM 44778</strain>
    </source>
</reference>
<evidence type="ECO:0000313" key="2">
    <source>
        <dbReference type="EMBL" id="SFJ81436.1"/>
    </source>
</evidence>